<dbReference type="SMART" id="SM00256">
    <property type="entry name" value="FBOX"/>
    <property type="match status" value="1"/>
</dbReference>
<dbReference type="InterPro" id="IPR006527">
    <property type="entry name" value="F-box-assoc_dom_typ1"/>
</dbReference>
<dbReference type="Proteomes" id="UP000324705">
    <property type="component" value="Chromosome 3B"/>
</dbReference>
<gene>
    <name evidence="2" type="ORF">TRITD_3Bv1G257590</name>
</gene>
<accession>A0A9R1QWP9</accession>
<dbReference type="PANTHER" id="PTHR31672">
    <property type="entry name" value="BNACNNG10540D PROTEIN"/>
    <property type="match status" value="1"/>
</dbReference>
<feature type="domain" description="F-box" evidence="1">
    <location>
        <begin position="15"/>
        <end position="55"/>
    </location>
</feature>
<protein>
    <recommendedName>
        <fullName evidence="1">F-box domain-containing protein</fullName>
    </recommendedName>
</protein>
<reference evidence="2 3" key="1">
    <citation type="submission" date="2017-09" db="EMBL/GenBank/DDBJ databases">
        <authorList>
            <consortium name="International Durum Wheat Genome Sequencing Consortium (IDWGSC)"/>
            <person name="Milanesi L."/>
        </authorList>
    </citation>
    <scope>NUCLEOTIDE SEQUENCE [LARGE SCALE GENOMIC DNA]</scope>
    <source>
        <strain evidence="3">cv. Svevo</strain>
    </source>
</reference>
<dbReference type="SUPFAM" id="SSF81383">
    <property type="entry name" value="F-box domain"/>
    <property type="match status" value="1"/>
</dbReference>
<dbReference type="Pfam" id="PF07734">
    <property type="entry name" value="FBA_1"/>
    <property type="match status" value="1"/>
</dbReference>
<dbReference type="AlphaFoldDB" id="A0A9R1QWP9"/>
<proteinExistence type="predicted"/>
<evidence type="ECO:0000259" key="1">
    <source>
        <dbReference type="SMART" id="SM00256"/>
    </source>
</evidence>
<name>A0A9R1QWP9_TRITD</name>
<dbReference type="Gramene" id="TRITD3Bv1G257590.1">
    <property type="protein sequence ID" value="TRITD3Bv1G257590.1"/>
    <property type="gene ID" value="TRITD3Bv1G257590"/>
</dbReference>
<evidence type="ECO:0000313" key="3">
    <source>
        <dbReference type="Proteomes" id="UP000324705"/>
    </source>
</evidence>
<dbReference type="InterPro" id="IPR036047">
    <property type="entry name" value="F-box-like_dom_sf"/>
</dbReference>
<dbReference type="PANTHER" id="PTHR31672:SF2">
    <property type="entry name" value="F-BOX DOMAIN-CONTAINING PROTEIN"/>
    <property type="match status" value="1"/>
</dbReference>
<dbReference type="Gene3D" id="1.20.1280.50">
    <property type="match status" value="1"/>
</dbReference>
<dbReference type="OMA" id="HASEMHG"/>
<sequence>MGCGQVIDETTMESVAEEILREILLSLPTRDAARCCCVSRLWCGVVTDPTFRALHARARHVVAGAGTEALLVSEIRDPGKSVEVRVYNINSPKPICRVLGLADGYQRANACNGFLLLASGVKNWPVLVSNPVTSEKLEVPPPPKINFIDDYWHMYGMGFSPAVHEFKLFRFSFPFGSEEDNNHLDVYTLGDGRGWRRHPILFPYAAVNGLHSPPPVFVDGKLYLVVQRHRSPNRILVIDVASEAHCTYRVPYQHTTSQAIAVHASEMHGRLWIAIRDGRELDFWIMPPLGPHLHDQDDDRLPHWELRYNFYIDDMDIHEINKRNQPSTAWFSEGDGMLCYRLGDHLYKYDTNKNKNKA</sequence>
<dbReference type="Pfam" id="PF00646">
    <property type="entry name" value="F-box"/>
    <property type="match status" value="1"/>
</dbReference>
<dbReference type="InterPro" id="IPR001810">
    <property type="entry name" value="F-box_dom"/>
</dbReference>
<keyword evidence="3" id="KW-1185">Reference proteome</keyword>
<dbReference type="NCBIfam" id="TIGR01640">
    <property type="entry name" value="F_box_assoc_1"/>
    <property type="match status" value="1"/>
</dbReference>
<dbReference type="EMBL" id="LT934116">
    <property type="protein sequence ID" value="VAH84905.1"/>
    <property type="molecule type" value="Genomic_DNA"/>
</dbReference>
<evidence type="ECO:0000313" key="2">
    <source>
        <dbReference type="EMBL" id="VAH84905.1"/>
    </source>
</evidence>
<organism evidence="2 3">
    <name type="scientific">Triticum turgidum subsp. durum</name>
    <name type="common">Durum wheat</name>
    <name type="synonym">Triticum durum</name>
    <dbReference type="NCBI Taxonomy" id="4567"/>
    <lineage>
        <taxon>Eukaryota</taxon>
        <taxon>Viridiplantae</taxon>
        <taxon>Streptophyta</taxon>
        <taxon>Embryophyta</taxon>
        <taxon>Tracheophyta</taxon>
        <taxon>Spermatophyta</taxon>
        <taxon>Magnoliopsida</taxon>
        <taxon>Liliopsida</taxon>
        <taxon>Poales</taxon>
        <taxon>Poaceae</taxon>
        <taxon>BOP clade</taxon>
        <taxon>Pooideae</taxon>
        <taxon>Triticodae</taxon>
        <taxon>Triticeae</taxon>
        <taxon>Triticinae</taxon>
        <taxon>Triticum</taxon>
    </lineage>
</organism>
<dbReference type="InterPro" id="IPR017451">
    <property type="entry name" value="F-box-assoc_interact_dom"/>
</dbReference>
<dbReference type="InterPro" id="IPR050796">
    <property type="entry name" value="SCF_F-box_component"/>
</dbReference>